<keyword evidence="4" id="KW-1185">Reference proteome</keyword>
<gene>
    <name evidence="3" type="ORF">AKJ51_05090</name>
</gene>
<dbReference type="EMBL" id="LHYE01000098">
    <property type="protein sequence ID" value="KXB05387.1"/>
    <property type="molecule type" value="Genomic_DNA"/>
</dbReference>
<accession>A0A133VG33</accession>
<evidence type="ECO:0000313" key="4">
    <source>
        <dbReference type="Proteomes" id="UP000070263"/>
    </source>
</evidence>
<feature type="domain" description="Putative metallopeptidase" evidence="2">
    <location>
        <begin position="5"/>
        <end position="153"/>
    </location>
</feature>
<proteinExistence type="predicted"/>
<evidence type="ECO:0000313" key="3">
    <source>
        <dbReference type="EMBL" id="KXB05387.1"/>
    </source>
</evidence>
<dbReference type="Pfam" id="PF13203">
    <property type="entry name" value="DUF2201_N"/>
    <property type="match status" value="1"/>
</dbReference>
<feature type="compositionally biased region" description="Basic residues" evidence="1">
    <location>
        <begin position="146"/>
        <end position="156"/>
    </location>
</feature>
<name>A0A133VG33_9EURY</name>
<feature type="region of interest" description="Disordered" evidence="1">
    <location>
        <begin position="129"/>
        <end position="156"/>
    </location>
</feature>
<comment type="caution">
    <text evidence="3">The sequence shown here is derived from an EMBL/GenBank/DDBJ whole genome shotgun (WGS) entry which is preliminary data.</text>
</comment>
<reference evidence="3 4" key="1">
    <citation type="journal article" date="2016" name="Sci. Rep.">
        <title>Metabolic traits of an uncultured archaeal lineage -MSBL1- from brine pools of the Red Sea.</title>
        <authorList>
            <person name="Mwirichia R."/>
            <person name="Alam I."/>
            <person name="Rashid M."/>
            <person name="Vinu M."/>
            <person name="Ba-Alawi W."/>
            <person name="Anthony Kamau A."/>
            <person name="Kamanda Ngugi D."/>
            <person name="Goker M."/>
            <person name="Klenk H.P."/>
            <person name="Bajic V."/>
            <person name="Stingl U."/>
        </authorList>
    </citation>
    <scope>NUCLEOTIDE SEQUENCE [LARGE SCALE GENOMIC DNA]</scope>
    <source>
        <strain evidence="3">SCGC-AAA382A20</strain>
    </source>
</reference>
<dbReference type="PANTHER" id="PTHR38730:SF1">
    <property type="entry name" value="SLL7028 PROTEIN"/>
    <property type="match status" value="1"/>
</dbReference>
<dbReference type="InterPro" id="IPR025154">
    <property type="entry name" value="Put_metallopeptidase_dom"/>
</dbReference>
<feature type="compositionally biased region" description="Basic and acidic residues" evidence="1">
    <location>
        <begin position="132"/>
        <end position="145"/>
    </location>
</feature>
<protein>
    <recommendedName>
        <fullName evidence="2">Putative metallopeptidase domain-containing protein</fullName>
    </recommendedName>
</protein>
<organism evidence="3 4">
    <name type="scientific">candidate division MSBL1 archaeon SCGC-AAA382A20</name>
    <dbReference type="NCBI Taxonomy" id="1698280"/>
    <lineage>
        <taxon>Archaea</taxon>
        <taxon>Methanobacteriati</taxon>
        <taxon>Methanobacteriota</taxon>
        <taxon>candidate division MSBL1</taxon>
    </lineage>
</organism>
<sequence>MKAGKKMEKARVQLLLDNPFFGHLASYLELKDDESLDNPIGTDHKKIYFNPKMIENLDESKVKSCIAHGILHTALGHQWRRESRSEETWNSATDIAINWILKESGFELPPKLRLRSDFKNKSAEEIYSEITLEEKKNQKGSEKNSDKKKRQKKRFR</sequence>
<evidence type="ECO:0000259" key="2">
    <source>
        <dbReference type="Pfam" id="PF13203"/>
    </source>
</evidence>
<dbReference type="Proteomes" id="UP000070263">
    <property type="component" value="Unassembled WGS sequence"/>
</dbReference>
<dbReference type="PANTHER" id="PTHR38730">
    <property type="entry name" value="SLL7028 PROTEIN"/>
    <property type="match status" value="1"/>
</dbReference>
<dbReference type="AlphaFoldDB" id="A0A133VG33"/>
<evidence type="ECO:0000256" key="1">
    <source>
        <dbReference type="SAM" id="MobiDB-lite"/>
    </source>
</evidence>